<keyword evidence="2" id="KW-1185">Reference proteome</keyword>
<evidence type="ECO:0000313" key="2">
    <source>
        <dbReference type="Proteomes" id="UP000292082"/>
    </source>
</evidence>
<gene>
    <name evidence="1" type="ORF">BD310DRAFT_266769</name>
</gene>
<reference evidence="1 2" key="1">
    <citation type="submission" date="2019-01" db="EMBL/GenBank/DDBJ databases">
        <title>Draft genome sequences of three monokaryotic isolates of the white-rot basidiomycete fungus Dichomitus squalens.</title>
        <authorList>
            <consortium name="DOE Joint Genome Institute"/>
            <person name="Lopez S.C."/>
            <person name="Andreopoulos B."/>
            <person name="Pangilinan J."/>
            <person name="Lipzen A."/>
            <person name="Riley R."/>
            <person name="Ahrendt S."/>
            <person name="Ng V."/>
            <person name="Barry K."/>
            <person name="Daum C."/>
            <person name="Grigoriev I.V."/>
            <person name="Hilden K.S."/>
            <person name="Makela M.R."/>
            <person name="de Vries R.P."/>
        </authorList>
    </citation>
    <scope>NUCLEOTIDE SEQUENCE [LARGE SCALE GENOMIC DNA]</scope>
    <source>
        <strain evidence="1 2">CBS 464.89</strain>
    </source>
</reference>
<dbReference type="AlphaFoldDB" id="A0A4Q9Q1A7"/>
<accession>A0A4Q9Q1A7</accession>
<sequence length="75" mass="8622">MPLTIRQRRVLQTFSTILLWPIPILYTHAGRHYVLVALRINALVDRLNMPREGHEFGCEPSMMRSLDDSGTQCQG</sequence>
<protein>
    <submittedName>
        <fullName evidence="1">Uncharacterized protein</fullName>
    </submittedName>
</protein>
<dbReference type="EMBL" id="ML145102">
    <property type="protein sequence ID" value="TBU60780.1"/>
    <property type="molecule type" value="Genomic_DNA"/>
</dbReference>
<organism evidence="1 2">
    <name type="scientific">Dichomitus squalens</name>
    <dbReference type="NCBI Taxonomy" id="114155"/>
    <lineage>
        <taxon>Eukaryota</taxon>
        <taxon>Fungi</taxon>
        <taxon>Dikarya</taxon>
        <taxon>Basidiomycota</taxon>
        <taxon>Agaricomycotina</taxon>
        <taxon>Agaricomycetes</taxon>
        <taxon>Polyporales</taxon>
        <taxon>Polyporaceae</taxon>
        <taxon>Dichomitus</taxon>
    </lineage>
</organism>
<name>A0A4Q9Q1A7_9APHY</name>
<evidence type="ECO:0000313" key="1">
    <source>
        <dbReference type="EMBL" id="TBU60780.1"/>
    </source>
</evidence>
<dbReference type="Proteomes" id="UP000292082">
    <property type="component" value="Unassembled WGS sequence"/>
</dbReference>
<proteinExistence type="predicted"/>